<dbReference type="Proteomes" id="UP001362999">
    <property type="component" value="Unassembled WGS sequence"/>
</dbReference>
<evidence type="ECO:0008006" key="3">
    <source>
        <dbReference type="Google" id="ProtNLM"/>
    </source>
</evidence>
<name>A0AAW0CLI4_9AGAR</name>
<dbReference type="EMBL" id="JAWWNJ010000016">
    <property type="protein sequence ID" value="KAK7039377.1"/>
    <property type="molecule type" value="Genomic_DNA"/>
</dbReference>
<accession>A0AAW0CLI4</accession>
<proteinExistence type="predicted"/>
<evidence type="ECO:0000313" key="2">
    <source>
        <dbReference type="Proteomes" id="UP001362999"/>
    </source>
</evidence>
<dbReference type="AlphaFoldDB" id="A0AAW0CLI4"/>
<sequence length="334" mass="37439">MPPVRIPLRSSLFQLASGFPAPLRAVCPELILMILRYCSPMDLVVLSQIAVFRCVLDQNRSCWAEARSTMSLPDPPFSMSEEEFARTLFEGGSCDACGIYTEEPMLSHALNIRCCSSCSSTALNYRTLPGLMTVSAAKIPKSAGTRWAPRESVKTGGSVFRQSDVKVLEECHRVLHESNSADNGDKEYVSELIYEEAKKSIILKIWQKQYLESKASFAARNLEFLKDVAVTVQVKRSKLLLSPTLKRVVAAFDRDLEEMRITDWSIIRPRVMAEIKTKRALPPSPPKVAKPLFLIGSRGCRICPEGSHARQMISPLTFSVHIQIMHPKNPSRRK</sequence>
<evidence type="ECO:0000313" key="1">
    <source>
        <dbReference type="EMBL" id="KAK7039377.1"/>
    </source>
</evidence>
<gene>
    <name evidence="1" type="ORF">R3P38DRAFT_2899204</name>
</gene>
<organism evidence="1 2">
    <name type="scientific">Favolaschia claudopus</name>
    <dbReference type="NCBI Taxonomy" id="2862362"/>
    <lineage>
        <taxon>Eukaryota</taxon>
        <taxon>Fungi</taxon>
        <taxon>Dikarya</taxon>
        <taxon>Basidiomycota</taxon>
        <taxon>Agaricomycotina</taxon>
        <taxon>Agaricomycetes</taxon>
        <taxon>Agaricomycetidae</taxon>
        <taxon>Agaricales</taxon>
        <taxon>Marasmiineae</taxon>
        <taxon>Mycenaceae</taxon>
        <taxon>Favolaschia</taxon>
    </lineage>
</organism>
<keyword evidence="2" id="KW-1185">Reference proteome</keyword>
<reference evidence="1 2" key="1">
    <citation type="journal article" date="2024" name="J Genomics">
        <title>Draft genome sequencing and assembly of Favolaschia claudopus CIRM-BRFM 2984 isolated from oak limbs.</title>
        <authorList>
            <person name="Navarro D."/>
            <person name="Drula E."/>
            <person name="Chaduli D."/>
            <person name="Cazenave R."/>
            <person name="Ahrendt S."/>
            <person name="Wang J."/>
            <person name="Lipzen A."/>
            <person name="Daum C."/>
            <person name="Barry K."/>
            <person name="Grigoriev I.V."/>
            <person name="Favel A."/>
            <person name="Rosso M.N."/>
            <person name="Martin F."/>
        </authorList>
    </citation>
    <scope>NUCLEOTIDE SEQUENCE [LARGE SCALE GENOMIC DNA]</scope>
    <source>
        <strain evidence="1 2">CIRM-BRFM 2984</strain>
    </source>
</reference>
<comment type="caution">
    <text evidence="1">The sequence shown here is derived from an EMBL/GenBank/DDBJ whole genome shotgun (WGS) entry which is preliminary data.</text>
</comment>
<protein>
    <recommendedName>
        <fullName evidence="3">F-box domain-containing protein</fullName>
    </recommendedName>
</protein>